<evidence type="ECO:0000313" key="4">
    <source>
        <dbReference type="Proteomes" id="UP001222325"/>
    </source>
</evidence>
<dbReference type="EMBL" id="JARJCN010000007">
    <property type="protein sequence ID" value="KAJ7099273.1"/>
    <property type="molecule type" value="Genomic_DNA"/>
</dbReference>
<reference evidence="3" key="1">
    <citation type="submission" date="2023-03" db="EMBL/GenBank/DDBJ databases">
        <title>Massive genome expansion in bonnet fungi (Mycena s.s.) driven by repeated elements and novel gene families across ecological guilds.</title>
        <authorList>
            <consortium name="Lawrence Berkeley National Laboratory"/>
            <person name="Harder C.B."/>
            <person name="Miyauchi S."/>
            <person name="Viragh M."/>
            <person name="Kuo A."/>
            <person name="Thoen E."/>
            <person name="Andreopoulos B."/>
            <person name="Lu D."/>
            <person name="Skrede I."/>
            <person name="Drula E."/>
            <person name="Henrissat B."/>
            <person name="Morin E."/>
            <person name="Kohler A."/>
            <person name="Barry K."/>
            <person name="LaButti K."/>
            <person name="Morin E."/>
            <person name="Salamov A."/>
            <person name="Lipzen A."/>
            <person name="Mereny Z."/>
            <person name="Hegedus B."/>
            <person name="Baldrian P."/>
            <person name="Stursova M."/>
            <person name="Weitz H."/>
            <person name="Taylor A."/>
            <person name="Grigoriev I.V."/>
            <person name="Nagy L.G."/>
            <person name="Martin F."/>
            <person name="Kauserud H."/>
        </authorList>
    </citation>
    <scope>NUCLEOTIDE SEQUENCE</scope>
    <source>
        <strain evidence="3">CBHHK173m</strain>
    </source>
</reference>
<proteinExistence type="predicted"/>
<evidence type="ECO:0000256" key="1">
    <source>
        <dbReference type="SAM" id="MobiDB-lite"/>
    </source>
</evidence>
<protein>
    <recommendedName>
        <fullName evidence="2">DUF6532 domain-containing protein</fullName>
    </recommendedName>
</protein>
<dbReference type="AlphaFoldDB" id="A0AAD6UHH0"/>
<feature type="region of interest" description="Disordered" evidence="1">
    <location>
        <begin position="129"/>
        <end position="216"/>
    </location>
</feature>
<keyword evidence="4" id="KW-1185">Reference proteome</keyword>
<sequence length="524" mass="58282">MPARASAQSPETKEHKVNRTCQQLLRQKKNGQKIDVKLEAPPPSFQPCVHHRSLAYVAIARIRGPDYLFEGDEGWNVSSDVASSLTQSERTGKTMRSSEITQNYYRMTPKFFRRAESAPRRTLIRRVRRHGTPASSSPIQSQSPAPQPGAARTPLIHRTNLFGAGLHDDRQRPRQTAATVDRAVVAVEKENTHSLSSDEDEPSPPTKKSRKEPAARSIVNVAASRIPIVEAGYAYIELKVLTNEHTPWLNSRPDLAALSQEAFDYGVDKLGLDPDRYGPVESTVEQDLFRSQLYTARGNFKKIARTVVKGPNGYDFRQCANNTPKETQDAIAAHNRALVAVLLDKSAFVFTDPNDRTAKGTLYGHASIPAVIQRATFNGLLSVAMQHPEEFDDTLPEACDLEDETRPIHKPTYSLVAIAHAITALRACIMEYSSGHFVAEQYAHKIFRPHFEAELNTLRAWRAFTSKATVIPGNGPLRTTRPSFLTRTFQENLFANARRSVLKDIIAPVVPVAVMDISDFAGNQ</sequence>
<name>A0AAD6UHH0_9AGAR</name>
<feature type="compositionally biased region" description="Low complexity" evidence="1">
    <location>
        <begin position="176"/>
        <end position="186"/>
    </location>
</feature>
<evidence type="ECO:0000259" key="2">
    <source>
        <dbReference type="Pfam" id="PF20149"/>
    </source>
</evidence>
<comment type="caution">
    <text evidence="3">The sequence shown here is derived from an EMBL/GenBank/DDBJ whole genome shotgun (WGS) entry which is preliminary data.</text>
</comment>
<organism evidence="3 4">
    <name type="scientific">Mycena belliarum</name>
    <dbReference type="NCBI Taxonomy" id="1033014"/>
    <lineage>
        <taxon>Eukaryota</taxon>
        <taxon>Fungi</taxon>
        <taxon>Dikarya</taxon>
        <taxon>Basidiomycota</taxon>
        <taxon>Agaricomycotina</taxon>
        <taxon>Agaricomycetes</taxon>
        <taxon>Agaricomycetidae</taxon>
        <taxon>Agaricales</taxon>
        <taxon>Marasmiineae</taxon>
        <taxon>Mycenaceae</taxon>
        <taxon>Mycena</taxon>
    </lineage>
</organism>
<dbReference type="Proteomes" id="UP001222325">
    <property type="component" value="Unassembled WGS sequence"/>
</dbReference>
<dbReference type="Pfam" id="PF20149">
    <property type="entry name" value="DUF6532"/>
    <property type="match status" value="1"/>
</dbReference>
<feature type="domain" description="DUF6532" evidence="2">
    <location>
        <begin position="285"/>
        <end position="461"/>
    </location>
</feature>
<evidence type="ECO:0000313" key="3">
    <source>
        <dbReference type="EMBL" id="KAJ7099273.1"/>
    </source>
</evidence>
<feature type="compositionally biased region" description="Low complexity" evidence="1">
    <location>
        <begin position="133"/>
        <end position="151"/>
    </location>
</feature>
<dbReference type="InterPro" id="IPR045341">
    <property type="entry name" value="DUF6532"/>
</dbReference>
<gene>
    <name evidence="3" type="ORF">B0H15DRAFT_796960</name>
</gene>
<accession>A0AAD6UHH0</accession>